<dbReference type="EMBL" id="CP095045">
    <property type="protein sequence ID" value="UOQ57832.1"/>
    <property type="molecule type" value="Genomic_DNA"/>
</dbReference>
<gene>
    <name evidence="2" type="ORF">MUN78_03060</name>
</gene>
<reference evidence="2 3" key="1">
    <citation type="submission" date="2022-04" db="EMBL/GenBank/DDBJ databases">
        <title>Leucobacter sp. isolated from rhizosphere of garlic.</title>
        <authorList>
            <person name="Won M."/>
            <person name="Lee C.-M."/>
            <person name="Woen H.-Y."/>
            <person name="Kwon S.-W."/>
        </authorList>
    </citation>
    <scope>NUCLEOTIDE SEQUENCE [LARGE SCALE GENOMIC DNA]</scope>
    <source>
        <strain evidence="2 3">H21R-40</strain>
    </source>
</reference>
<evidence type="ECO:0000256" key="1">
    <source>
        <dbReference type="ARBA" id="ARBA00009580"/>
    </source>
</evidence>
<sequence>MNDAHKRTIALESAPNLRDLGGLASEVGEVKRGVLFRSATLSALTDADRGRFATLGIRTVYDLRTAAEAATSPDRLPAGTVAIPLDVLADSSESIAANVGQLTTAPQAFVASLGDGRAERLFEDTYRDFVRMPSALGAYRAFYLNLLDEARQGAALFHCTTGKDRTGWAAASLLTLLGVGETEVYEDYLQTNIDLLPALEPVLQQAESHGVGRAALMPVLGVRESYLAASFEQMREQFGSIHGYAMEGLGLGSADLRRLRVLFT</sequence>
<dbReference type="Proteomes" id="UP000831786">
    <property type="component" value="Chromosome"/>
</dbReference>
<dbReference type="Gene3D" id="3.90.190.10">
    <property type="entry name" value="Protein tyrosine phosphatase superfamily"/>
    <property type="match status" value="1"/>
</dbReference>
<dbReference type="InterPro" id="IPR016130">
    <property type="entry name" value="Tyr_Pase_AS"/>
</dbReference>
<protein>
    <submittedName>
        <fullName evidence="2">Tyrosine-protein phosphatase</fullName>
    </submittedName>
</protein>
<dbReference type="InterPro" id="IPR029021">
    <property type="entry name" value="Prot-tyrosine_phosphatase-like"/>
</dbReference>
<proteinExistence type="inferred from homology"/>
<evidence type="ECO:0000313" key="2">
    <source>
        <dbReference type="EMBL" id="UOQ57832.1"/>
    </source>
</evidence>
<organism evidence="2 3">
    <name type="scientific">Leucobacter allii</name>
    <dbReference type="NCBI Taxonomy" id="2932247"/>
    <lineage>
        <taxon>Bacteria</taxon>
        <taxon>Bacillati</taxon>
        <taxon>Actinomycetota</taxon>
        <taxon>Actinomycetes</taxon>
        <taxon>Micrococcales</taxon>
        <taxon>Microbacteriaceae</taxon>
        <taxon>Leucobacter</taxon>
    </lineage>
</organism>
<dbReference type="RefSeq" id="WP_244728725.1">
    <property type="nucleotide sequence ID" value="NZ_CP095045.1"/>
</dbReference>
<dbReference type="Pfam" id="PF13350">
    <property type="entry name" value="Y_phosphatase3"/>
    <property type="match status" value="1"/>
</dbReference>
<dbReference type="SUPFAM" id="SSF52799">
    <property type="entry name" value="(Phosphotyrosine protein) phosphatases II"/>
    <property type="match status" value="1"/>
</dbReference>
<name>A0ABY4FNH8_9MICO</name>
<evidence type="ECO:0000313" key="3">
    <source>
        <dbReference type="Proteomes" id="UP000831786"/>
    </source>
</evidence>
<accession>A0ABY4FNH8</accession>
<dbReference type="PANTHER" id="PTHR31126">
    <property type="entry name" value="TYROSINE-PROTEIN PHOSPHATASE"/>
    <property type="match status" value="1"/>
</dbReference>
<dbReference type="PROSITE" id="PS00383">
    <property type="entry name" value="TYR_PHOSPHATASE_1"/>
    <property type="match status" value="1"/>
</dbReference>
<dbReference type="PANTHER" id="PTHR31126:SF1">
    <property type="entry name" value="TYROSINE SPECIFIC PROTEIN PHOSPHATASES DOMAIN-CONTAINING PROTEIN"/>
    <property type="match status" value="1"/>
</dbReference>
<comment type="similarity">
    <text evidence="1">Belongs to the protein-tyrosine phosphatase family.</text>
</comment>
<dbReference type="InterPro" id="IPR026893">
    <property type="entry name" value="Tyr/Ser_Pase_IphP-type"/>
</dbReference>
<keyword evidence="3" id="KW-1185">Reference proteome</keyword>